<dbReference type="InterPro" id="IPR006680">
    <property type="entry name" value="Amidohydro-rel"/>
</dbReference>
<proteinExistence type="predicted"/>
<evidence type="ECO:0000313" key="3">
    <source>
        <dbReference type="EMBL" id="ACL96219.1"/>
    </source>
</evidence>
<protein>
    <submittedName>
        <fullName evidence="3">L-lysine/L-arginine carboxypeptidase</fullName>
        <ecNumber evidence="3">3.4.17.3</ecNumber>
    </submittedName>
</protein>
<evidence type="ECO:0000313" key="4">
    <source>
        <dbReference type="Proteomes" id="UP000001364"/>
    </source>
</evidence>
<sequence length="432" mass="45390">MHDMRMGMKIATLMAGAAVGLTLGGAASAAEIKAVSAARLLDVASGKYVDNPLVIVTDGRITSIGKKGDAVPAGATAVDLPGVTLLPGLIDMHVHLDSLAEVGGYNSLEYSDRFWSVVQTANAKKTLEAGFTTVRNVGAADYDDVGLREAIDAGYVPGPRIVTAAISFGATGGHCDSTFFPPSMDQKNPFNSDSPDEARKAVRTLKKYGAQVIKICATGGVFSRGNEPGQQQLTYEEMKAVVDEAHMAGIKVAAHAHGASGIREAVRAGVDTIEHASLVDDEGIKLAVQKGAYFSMDIYNTDYTQAEGKKNGVLEDNLRKDRDIGELQRENFRKALKAGVKMVYGTDAGIYPHGDNAKQFAVMVRYGATPLQAIQSATLTAAEALGRSKDVGQVAVGRYGDMIAVAGDPLADVTTLEKPVFVMKGGAVVKAP</sequence>
<evidence type="ECO:0000256" key="1">
    <source>
        <dbReference type="SAM" id="SignalP"/>
    </source>
</evidence>
<dbReference type="InterPro" id="IPR011059">
    <property type="entry name" value="Metal-dep_hydrolase_composite"/>
</dbReference>
<dbReference type="Gene3D" id="3.20.20.140">
    <property type="entry name" value="Metal-dependent hydrolases"/>
    <property type="match status" value="1"/>
</dbReference>
<organism evidence="3 4">
    <name type="scientific">Caulobacter vibrioides (strain NA1000 / CB15N)</name>
    <name type="common">Caulobacter crescentus</name>
    <dbReference type="NCBI Taxonomy" id="565050"/>
    <lineage>
        <taxon>Bacteria</taxon>
        <taxon>Pseudomonadati</taxon>
        <taxon>Pseudomonadota</taxon>
        <taxon>Alphaproteobacteria</taxon>
        <taxon>Caulobacterales</taxon>
        <taxon>Caulobacteraceae</taxon>
        <taxon>Caulobacter</taxon>
    </lineage>
</organism>
<dbReference type="PhylomeDB" id="A0A0H3CAM5"/>
<dbReference type="Pfam" id="PF01979">
    <property type="entry name" value="Amidohydro_1"/>
    <property type="match status" value="1"/>
</dbReference>
<evidence type="ECO:0000259" key="2">
    <source>
        <dbReference type="Pfam" id="PF01979"/>
    </source>
</evidence>
<dbReference type="InterPro" id="IPR057744">
    <property type="entry name" value="OTAase-like"/>
</dbReference>
<dbReference type="RefSeq" id="YP_002518127.1">
    <property type="nucleotide sequence ID" value="NC_011916.1"/>
</dbReference>
<dbReference type="HOGENOM" id="CLU_023620_2_2_5"/>
<dbReference type="InterPro" id="IPR051781">
    <property type="entry name" value="Metallo-dep_Hydrolase"/>
</dbReference>
<feature type="domain" description="Amidohydrolase-related" evidence="2">
    <location>
        <begin position="84"/>
        <end position="429"/>
    </location>
</feature>
<feature type="signal peptide" evidence="1">
    <location>
        <begin position="1"/>
        <end position="29"/>
    </location>
</feature>
<dbReference type="EMBL" id="CP001340">
    <property type="protein sequence ID" value="ACL96219.1"/>
    <property type="molecule type" value="Genomic_DNA"/>
</dbReference>
<dbReference type="KEGG" id="ccs:CCNA_02754"/>
<keyword evidence="3" id="KW-0121">Carboxypeptidase</keyword>
<dbReference type="Proteomes" id="UP000001364">
    <property type="component" value="Chromosome"/>
</dbReference>
<keyword evidence="3" id="KW-0645">Protease</keyword>
<dbReference type="Gene3D" id="2.30.40.10">
    <property type="entry name" value="Urease, subunit C, domain 1"/>
    <property type="match status" value="1"/>
</dbReference>
<dbReference type="SUPFAM" id="SSF51338">
    <property type="entry name" value="Composite domain of metallo-dependent hydrolases"/>
    <property type="match status" value="1"/>
</dbReference>
<dbReference type="EC" id="3.4.17.3" evidence="3"/>
<dbReference type="RefSeq" id="WP_012640554.1">
    <property type="nucleotide sequence ID" value="NC_011916.1"/>
</dbReference>
<feature type="chain" id="PRO_5002605897" evidence="1">
    <location>
        <begin position="30"/>
        <end position="432"/>
    </location>
</feature>
<keyword evidence="3" id="KW-0378">Hydrolase</keyword>
<dbReference type="CDD" id="cd01299">
    <property type="entry name" value="Met_dep_hydrolase_A"/>
    <property type="match status" value="1"/>
</dbReference>
<dbReference type="GO" id="GO:0004181">
    <property type="term" value="F:metallocarboxypeptidase activity"/>
    <property type="evidence" value="ECO:0007669"/>
    <property type="project" value="UniProtKB-EC"/>
</dbReference>
<dbReference type="PATRIC" id="fig|565050.3.peg.2700"/>
<keyword evidence="1" id="KW-0732">Signal</keyword>
<dbReference type="AlphaFoldDB" id="A0A0H3CAM5"/>
<dbReference type="PANTHER" id="PTHR43135">
    <property type="entry name" value="ALPHA-D-RIBOSE 1-METHYLPHOSPHONATE 5-TRIPHOSPHATE DIPHOSPHATASE"/>
    <property type="match status" value="1"/>
</dbReference>
<dbReference type="GO" id="GO:0016810">
    <property type="term" value="F:hydrolase activity, acting on carbon-nitrogen (but not peptide) bonds"/>
    <property type="evidence" value="ECO:0007669"/>
    <property type="project" value="InterPro"/>
</dbReference>
<keyword evidence="4" id="KW-1185">Reference proteome</keyword>
<dbReference type="OrthoDB" id="8098664at2"/>
<reference evidence="3 4" key="1">
    <citation type="journal article" date="2010" name="J. Bacteriol.">
        <title>The genetic basis of laboratory adaptation in Caulobacter crescentus.</title>
        <authorList>
            <person name="Marks M.E."/>
            <person name="Castro-Rojas C.M."/>
            <person name="Teiling C."/>
            <person name="Du L."/>
            <person name="Kapatral V."/>
            <person name="Walunas T.L."/>
            <person name="Crosson S."/>
        </authorList>
    </citation>
    <scope>NUCLEOTIDE SEQUENCE [LARGE SCALE GENOMIC DNA]</scope>
    <source>
        <strain evidence="4">NA1000 / CB15N</strain>
    </source>
</reference>
<dbReference type="PANTHER" id="PTHR43135:SF3">
    <property type="entry name" value="ALPHA-D-RIBOSE 1-METHYLPHOSPHONATE 5-TRIPHOSPHATE DIPHOSPHATASE"/>
    <property type="match status" value="1"/>
</dbReference>
<dbReference type="InterPro" id="IPR032466">
    <property type="entry name" value="Metal_Hydrolase"/>
</dbReference>
<dbReference type="SUPFAM" id="SSF51556">
    <property type="entry name" value="Metallo-dependent hydrolases"/>
    <property type="match status" value="1"/>
</dbReference>
<dbReference type="GeneID" id="7330915"/>
<name>A0A0H3CAM5_CAUVN</name>
<gene>
    <name evidence="3" type="ordered locus">CCNA_02754</name>
</gene>
<accession>A0A0H3CAM5</accession>